<keyword evidence="2" id="KW-1185">Reference proteome</keyword>
<dbReference type="Proteomes" id="UP001293593">
    <property type="component" value="Unassembled WGS sequence"/>
</dbReference>
<dbReference type="InterPro" id="IPR029058">
    <property type="entry name" value="AB_hydrolase_fold"/>
</dbReference>
<dbReference type="PANTHER" id="PTHR12265">
    <property type="entry name" value="TRANSMEMBRANE PROTEIN 53"/>
    <property type="match status" value="1"/>
</dbReference>
<protein>
    <recommendedName>
        <fullName evidence="3">Transmembrane protein 53</fullName>
    </recommendedName>
</protein>
<name>A0AAE1J5U3_9FABA</name>
<accession>A0AAE1J5U3</accession>
<dbReference type="Pfam" id="PF05705">
    <property type="entry name" value="DUF829"/>
    <property type="match status" value="1"/>
</dbReference>
<organism evidence="1 2">
    <name type="scientific">Acacia crassicarpa</name>
    <name type="common">northern wattle</name>
    <dbReference type="NCBI Taxonomy" id="499986"/>
    <lineage>
        <taxon>Eukaryota</taxon>
        <taxon>Viridiplantae</taxon>
        <taxon>Streptophyta</taxon>
        <taxon>Embryophyta</taxon>
        <taxon>Tracheophyta</taxon>
        <taxon>Spermatophyta</taxon>
        <taxon>Magnoliopsida</taxon>
        <taxon>eudicotyledons</taxon>
        <taxon>Gunneridae</taxon>
        <taxon>Pentapetalae</taxon>
        <taxon>rosids</taxon>
        <taxon>fabids</taxon>
        <taxon>Fabales</taxon>
        <taxon>Fabaceae</taxon>
        <taxon>Caesalpinioideae</taxon>
        <taxon>mimosoid clade</taxon>
        <taxon>Acacieae</taxon>
        <taxon>Acacia</taxon>
    </lineage>
</organism>
<proteinExistence type="predicted"/>
<dbReference type="AlphaFoldDB" id="A0AAE1J5U3"/>
<gene>
    <name evidence="1" type="ORF">QN277_027743</name>
</gene>
<comment type="caution">
    <text evidence="1">The sequence shown here is derived from an EMBL/GenBank/DDBJ whole genome shotgun (WGS) entry which is preliminary data.</text>
</comment>
<dbReference type="SUPFAM" id="SSF53474">
    <property type="entry name" value="alpha/beta-Hydrolases"/>
    <property type="match status" value="1"/>
</dbReference>
<dbReference type="InterPro" id="IPR008547">
    <property type="entry name" value="DUF829_TMEM53"/>
</dbReference>
<dbReference type="PANTHER" id="PTHR12265:SF11">
    <property type="entry name" value="ALPHA_BETA-HYDROLASES SUPERFAMILY PROTEIN"/>
    <property type="match status" value="1"/>
</dbReference>
<dbReference type="EMBL" id="JAWXYG010000009">
    <property type="protein sequence ID" value="KAK4262154.1"/>
    <property type="molecule type" value="Genomic_DNA"/>
</dbReference>
<evidence type="ECO:0008006" key="3">
    <source>
        <dbReference type="Google" id="ProtNLM"/>
    </source>
</evidence>
<reference evidence="1" key="1">
    <citation type="submission" date="2023-10" db="EMBL/GenBank/DDBJ databases">
        <title>Chromosome-level genome of the transformable northern wattle, Acacia crassicarpa.</title>
        <authorList>
            <person name="Massaro I."/>
            <person name="Sinha N.R."/>
            <person name="Poethig S."/>
            <person name="Leichty A.R."/>
        </authorList>
    </citation>
    <scope>NUCLEOTIDE SEQUENCE</scope>
    <source>
        <strain evidence="1">Acra3RX</strain>
        <tissue evidence="1">Leaf</tissue>
    </source>
</reference>
<sequence length="454" mass="50777">MEAHLRIFNPSILRGHLVHKTTSVSRAYHLSKASRRLLPAPSYQSQRAAPRNTFSSSLSHSSCSPISPNSEPCRFFFSLTSSQFLNSSSPTNNFNPFLSYSESGGPVWNQASDNTIDGHVGFFGDKQRVAMVVLLGWLGAQTKHLKRYVEWYNSKGIHAVTFVVDVKQLISFDLGRILERRISMFADELASWVSGKEDDGRERCLIFHTFSNTGWFSYGAILDRMRGRQDMMEKIIGCVVDSGGGEPFNPQVWAAGFSAAILKKRSSSAQAVVEVGDINKSGSVDNSSRLPQKESSTMEAESGFSAAMLKKRSSSAQAVVQVGDINKSGTVDNSSRLPQKESSTMEAVLLTLLEKFFSVILKLPDVDRRLSKIVSVLREHQPCPQLYLYSSADKVVPFQSIEEFIEEQRRIGRRVRAFNFGSSPHVDHFRNFPDLYLLQLDQFLNHCFAAIKRP</sequence>
<evidence type="ECO:0000313" key="1">
    <source>
        <dbReference type="EMBL" id="KAK4262154.1"/>
    </source>
</evidence>
<evidence type="ECO:0000313" key="2">
    <source>
        <dbReference type="Proteomes" id="UP001293593"/>
    </source>
</evidence>